<evidence type="ECO:0000313" key="3">
    <source>
        <dbReference type="Proteomes" id="UP000389128"/>
    </source>
</evidence>
<reference evidence="2 3" key="1">
    <citation type="submission" date="2019-01" db="EMBL/GenBank/DDBJ databases">
        <title>Zoogloea oleivorans genome sequencing and assembly.</title>
        <authorList>
            <person name="Tancsics A."/>
            <person name="Farkas M."/>
            <person name="Kriszt B."/>
            <person name="Maroti G."/>
            <person name="Horvath B."/>
        </authorList>
    </citation>
    <scope>NUCLEOTIDE SEQUENCE [LARGE SCALE GENOMIC DNA]</scope>
    <source>
        <strain evidence="2 3">Buc</strain>
    </source>
</reference>
<dbReference type="Proteomes" id="UP000389128">
    <property type="component" value="Unassembled WGS sequence"/>
</dbReference>
<organism evidence="2 3">
    <name type="scientific">Zoogloea oleivorans</name>
    <dbReference type="NCBI Taxonomy" id="1552750"/>
    <lineage>
        <taxon>Bacteria</taxon>
        <taxon>Pseudomonadati</taxon>
        <taxon>Pseudomonadota</taxon>
        <taxon>Betaproteobacteria</taxon>
        <taxon>Rhodocyclales</taxon>
        <taxon>Zoogloeaceae</taxon>
        <taxon>Zoogloea</taxon>
    </lineage>
</organism>
<keyword evidence="1" id="KW-0233">DNA recombination</keyword>
<dbReference type="InterPro" id="IPR013762">
    <property type="entry name" value="Integrase-like_cat_sf"/>
</dbReference>
<gene>
    <name evidence="2" type="ORF">ETQ85_05845</name>
</gene>
<sequence>MVLPNAAEPVSLVMPDDDETPVEIEMVGDLGDDYLVSVPVPQDITLTGQIKYASSILLHSVEENQFLPWTWSRITPSELRNINAWMAKALKVDDVEDQLLAAVLWIAMATGRSLARALTIKISHIPEDEWSVTPEMILRQAVRPSRAWRPEERHDRWIRPLGNSYELPLPADVAEVFRARLVPNSSSPTVLGDLFAPKLLLSRFRDVMEMVAPRVTAGMLTNLLPWQIYSSTGDSVLARLYARHPNTGLPGAAAYPSWTGAELTNILLTSGLPAPSLHNALTANVLGSRLDPIEALLRVEIRQAAASLRRKRNNGVVDFHNALTSYILVALQAATGARPVRAPFESVVDFDFEERFVFVADKLSGLSRSGRLVPLPKALSDFIALQYLPYLRSLASWIERSGDSELGLRMRNSTNRASSGTMPLFFSLQLDGRNLRWTSFSEVMIASLGLFAWPLPLRHFRHRLARKLRTALIDPEVIDGILGHSERGSSTYGDRSIRVWLEDMAGARPVMEACFASLGFRPIRIAQILEEVPLSNFEPILIVEQPPALFGRAERARLRGERFRAAVRNAGAVIDGFCHGRELGDLDADEIDQLSRSLVFNRNGIPHSMGALRYSVLLRRLERVQEKKTRTVRVRHVYLAFVDEPSTFTHMASGAIAAHQQLLGLLEKVPVPAYLPRAMGKALTLGVLRLVLETRLTDVNVLKGILAGRDFRLVGFKNRTYIELGEKIADAGPSGLCRRLEVSHATARLLSVTLAGTRPNDAGKRKIDGSLRSMAQCVQSHSLGTVTITTVAQLVSAIAALVDQLNAITRPGIVAGFLAGRVKSFSLNWYDFTRLQDGYSRDFGFLVSDERDSKRILDLTSNFPFAAKGFDVRSDQREVASRNLMRDVVRKLNENNIKNTLTREERSKAIEALAGQACDSANPLVCLLAHWVSHLILRHNQKSREDYLSLATIERYLGALAKGFTELAPHDDVESFDEDEITEIYAEVVGVVPKKSQRYSRLRLEEFHSWLSLQKPVEDPDWSLVPGSEKAISANPGVISEVEYLKALQHLFDTASREIDKQSAFLLLLVYRFGLRSGESVGLLRRDVLGTPDGEMAVAVSSNRLRKLKTKKTSRRLVPLVARLNNNEIRLVNYFIARSEAQAGGNLNYPIFGSEFGSPNGRVRRMSVARLRRTVIPIIRCVTGNPRANLHLARHSAGNVVAACLFDVDFIGLHKLDDVSLAQARALLLGRIEVTRRALPAVERYLGHAGAGTTQEYYLHLLDIWANQLNSIAPTEKLRAIDGLKNLDDAPRYCAVLTRDRINSPDRRLSVADGLMYLRLRARGFACEEAVNALDFDETAAKLIDERLELVANKFRFSVSSRDLPLSRSINNPSLCKLIARISDRGWNEWIEWAGIRGKAAAMPSGQSSLYLKATTSRQFVLWGAADLESIKRHLDWWGIGSEQLLVVHSTKCGEKLLSAAEAIGFKVKDPRKSNPPVQIDAVRTGENGEFLVDQRIAFLIRETDHAIRHAAEFLASIVVSEVMALLRHQS</sequence>
<evidence type="ECO:0000256" key="1">
    <source>
        <dbReference type="ARBA" id="ARBA00023172"/>
    </source>
</evidence>
<dbReference type="InterPro" id="IPR011010">
    <property type="entry name" value="DNA_brk_join_enz"/>
</dbReference>
<dbReference type="EMBL" id="SDKK01000004">
    <property type="protein sequence ID" value="TYC60912.1"/>
    <property type="molecule type" value="Genomic_DNA"/>
</dbReference>
<proteinExistence type="predicted"/>
<dbReference type="GO" id="GO:0015074">
    <property type="term" value="P:DNA integration"/>
    <property type="evidence" value="ECO:0007669"/>
    <property type="project" value="InterPro"/>
</dbReference>
<protein>
    <recommendedName>
        <fullName evidence="4">Tyr recombinase domain-containing protein</fullName>
    </recommendedName>
</protein>
<accession>A0A6C2D5L1</accession>
<evidence type="ECO:0008006" key="4">
    <source>
        <dbReference type="Google" id="ProtNLM"/>
    </source>
</evidence>
<dbReference type="RefSeq" id="WP_148578114.1">
    <property type="nucleotide sequence ID" value="NZ_SDKK01000004.1"/>
</dbReference>
<dbReference type="SUPFAM" id="SSF56349">
    <property type="entry name" value="DNA breaking-rejoining enzymes"/>
    <property type="match status" value="2"/>
</dbReference>
<evidence type="ECO:0000313" key="2">
    <source>
        <dbReference type="EMBL" id="TYC60912.1"/>
    </source>
</evidence>
<comment type="caution">
    <text evidence="2">The sequence shown here is derived from an EMBL/GenBank/DDBJ whole genome shotgun (WGS) entry which is preliminary data.</text>
</comment>
<dbReference type="OrthoDB" id="6125299at2"/>
<keyword evidence="3" id="KW-1185">Reference proteome</keyword>
<dbReference type="Gene3D" id="1.10.443.10">
    <property type="entry name" value="Intergrase catalytic core"/>
    <property type="match status" value="2"/>
</dbReference>
<dbReference type="GO" id="GO:0003677">
    <property type="term" value="F:DNA binding"/>
    <property type="evidence" value="ECO:0007669"/>
    <property type="project" value="InterPro"/>
</dbReference>
<dbReference type="GO" id="GO:0006310">
    <property type="term" value="P:DNA recombination"/>
    <property type="evidence" value="ECO:0007669"/>
    <property type="project" value="UniProtKB-KW"/>
</dbReference>
<name>A0A6C2D5L1_9RHOO</name>